<evidence type="ECO:0000256" key="1">
    <source>
        <dbReference type="SAM" id="MobiDB-lite"/>
    </source>
</evidence>
<keyword evidence="4" id="KW-1185">Reference proteome</keyword>
<proteinExistence type="predicted"/>
<dbReference type="AlphaFoldDB" id="A0AAD9D8C9"/>
<name>A0AAD9D8C9_9STRA</name>
<sequence>MTTAKNIDNRNCFAAEEGVEVVARNEDGFIENHRMLFDPDLEMPATSDFLTADDDESAAADLSIGLNDDDDAVSTNDIDRRNGGTMNRWCVGATTTAFLLLATVALFLIQQPADSTSAAAVAAKRVVDNLALAECCVNTATGTCHTTVKCNKKEKECIKCDKKAADGTYIWMMLGEPPAPGPEEPEPVNGGGTTEEACCLIIAENTCHVKDKCNKDDKNCQNSKCQKSGEARWQVPSKQSPAPTPAPTTPAPTSKQSPAPTPSPTTPAPTNPMPATPAPTGTPTAFTPAPTPAPTGNGNDDSTVYEYTNTGKTCSIGGGNNIQGPAPLADKRNVVVDFWTFGDSPYDFMVDTCLDNNGKASTCKECAVKNSDMKKLPYPNTCTFEGDDFKCLKESIIPFMNRKMDEGDGAFQVHLGDILKGTNSAANSRRCTEASFDSRAKLFEPAKNFLLINGDNESNECLGYDIKKPSDPIRSMWRSKFGTYSFTSDFPEITGGGRPPLTRVAGNEEIFGFEYKSIAFFGLDYPAGDTYITKNAPQDLNQKFVNETLASDRSCELKSIVLFSHVAPRSPVDDSRSPVDDSLNDYFNRCGVLPTLAVLGNAHPSTYCLTKKDERFSLTVEAFQSGPLMVSVVRDLKEGGGDYFHVADSDLKNSNSDCPKFA</sequence>
<feature type="region of interest" description="Disordered" evidence="1">
    <location>
        <begin position="217"/>
        <end position="306"/>
    </location>
</feature>
<evidence type="ECO:0000313" key="4">
    <source>
        <dbReference type="Proteomes" id="UP001224775"/>
    </source>
</evidence>
<feature type="transmembrane region" description="Helical" evidence="2">
    <location>
        <begin position="89"/>
        <end position="109"/>
    </location>
</feature>
<feature type="compositionally biased region" description="Low complexity" evidence="1">
    <location>
        <begin position="278"/>
        <end position="288"/>
    </location>
</feature>
<keyword evidence="2" id="KW-0812">Transmembrane</keyword>
<dbReference type="PRINTS" id="PR01217">
    <property type="entry name" value="PRICHEXTENSN"/>
</dbReference>
<organism evidence="3 4">
    <name type="scientific">Skeletonema marinoi</name>
    <dbReference type="NCBI Taxonomy" id="267567"/>
    <lineage>
        <taxon>Eukaryota</taxon>
        <taxon>Sar</taxon>
        <taxon>Stramenopiles</taxon>
        <taxon>Ochrophyta</taxon>
        <taxon>Bacillariophyta</taxon>
        <taxon>Coscinodiscophyceae</taxon>
        <taxon>Thalassiosirophycidae</taxon>
        <taxon>Thalassiosirales</taxon>
        <taxon>Skeletonemataceae</taxon>
        <taxon>Skeletonema</taxon>
        <taxon>Skeletonema marinoi-dohrnii complex</taxon>
    </lineage>
</organism>
<dbReference type="Proteomes" id="UP001224775">
    <property type="component" value="Unassembled WGS sequence"/>
</dbReference>
<keyword evidence="2" id="KW-1133">Transmembrane helix</keyword>
<gene>
    <name evidence="3" type="ORF">QTG54_011574</name>
</gene>
<keyword evidence="2" id="KW-0472">Membrane</keyword>
<reference evidence="3" key="1">
    <citation type="submission" date="2023-06" db="EMBL/GenBank/DDBJ databases">
        <title>Survivors Of The Sea: Transcriptome response of Skeletonema marinoi to long-term dormancy.</title>
        <authorList>
            <person name="Pinder M.I.M."/>
            <person name="Kourtchenko O."/>
            <person name="Robertson E.K."/>
            <person name="Larsson T."/>
            <person name="Maumus F."/>
            <person name="Osuna-Cruz C.M."/>
            <person name="Vancaester E."/>
            <person name="Stenow R."/>
            <person name="Vandepoele K."/>
            <person name="Ploug H."/>
            <person name="Bruchert V."/>
            <person name="Godhe A."/>
            <person name="Topel M."/>
        </authorList>
    </citation>
    <scope>NUCLEOTIDE SEQUENCE</scope>
    <source>
        <strain evidence="3">R05AC</strain>
    </source>
</reference>
<dbReference type="EMBL" id="JATAAI010000023">
    <property type="protein sequence ID" value="KAK1737802.1"/>
    <property type="molecule type" value="Genomic_DNA"/>
</dbReference>
<evidence type="ECO:0000313" key="3">
    <source>
        <dbReference type="EMBL" id="KAK1737802.1"/>
    </source>
</evidence>
<evidence type="ECO:0000256" key="2">
    <source>
        <dbReference type="SAM" id="Phobius"/>
    </source>
</evidence>
<comment type="caution">
    <text evidence="3">The sequence shown here is derived from an EMBL/GenBank/DDBJ whole genome shotgun (WGS) entry which is preliminary data.</text>
</comment>
<feature type="compositionally biased region" description="Pro residues" evidence="1">
    <location>
        <begin position="259"/>
        <end position="277"/>
    </location>
</feature>
<feature type="compositionally biased region" description="Polar residues" evidence="1">
    <location>
        <begin position="296"/>
        <end position="306"/>
    </location>
</feature>
<protein>
    <submittedName>
        <fullName evidence="3">Uncharacterized protein</fullName>
    </submittedName>
</protein>
<accession>A0AAD9D8C9</accession>